<sequence>MKSKKLIIITLILSINLIGCGNINNQNTESKDTIKKTVDVKHENSTLVNTNNKKNNAKTVDIHKKQKKKPL</sequence>
<evidence type="ECO:0000256" key="1">
    <source>
        <dbReference type="SAM" id="MobiDB-lite"/>
    </source>
</evidence>
<protein>
    <submittedName>
        <fullName evidence="2">Uncharacterized protein</fullName>
    </submittedName>
</protein>
<comment type="caution">
    <text evidence="2">The sequence shown here is derived from an EMBL/GenBank/DDBJ whole genome shotgun (WGS) entry which is preliminary data.</text>
</comment>
<geneLocation type="plasmid" evidence="2 3">
    <name>p4Cn27606</name>
</geneLocation>
<dbReference type="EMBL" id="JENW01000168">
    <property type="protein sequence ID" value="KEI11386.1"/>
    <property type="molecule type" value="Genomic_DNA"/>
</dbReference>
<dbReference type="AlphaFoldDB" id="A0AA40IRH9"/>
<evidence type="ECO:0000313" key="3">
    <source>
        <dbReference type="Proteomes" id="UP000027770"/>
    </source>
</evidence>
<keyword evidence="3" id="KW-1185">Reference proteome</keyword>
<feature type="region of interest" description="Disordered" evidence="1">
    <location>
        <begin position="49"/>
        <end position="71"/>
    </location>
</feature>
<reference evidence="3" key="1">
    <citation type="journal article" date="2014" name="PLoS ONE">
        <title>Plasmidome interchange between Clostridium botulinum, Clostridium novyi and Clostridium haemolyticum converts strains of independent lineages into distinctly different pathogens.</title>
        <authorList>
            <person name="Skarin H."/>
            <person name="Segerman B."/>
        </authorList>
    </citation>
    <scope>NUCLEOTIDE SEQUENCE [LARGE SCALE GENOMIC DNA]</scope>
    <source>
        <strain evidence="3">ATCC 27606</strain>
    </source>
</reference>
<proteinExistence type="predicted"/>
<feature type="compositionally biased region" description="Low complexity" evidence="1">
    <location>
        <begin position="49"/>
        <end position="59"/>
    </location>
</feature>
<organism evidence="2 3">
    <name type="scientific">Clostridium novyi B str. ATCC 27606</name>
    <dbReference type="NCBI Taxonomy" id="1443123"/>
    <lineage>
        <taxon>Bacteria</taxon>
        <taxon>Bacillati</taxon>
        <taxon>Bacillota</taxon>
        <taxon>Clostridia</taxon>
        <taxon>Eubacteriales</taxon>
        <taxon>Clostridiaceae</taxon>
        <taxon>Clostridium</taxon>
    </lineage>
</organism>
<name>A0AA40IRH9_CLONO</name>
<dbReference type="RefSeq" id="WP_039222659.1">
    <property type="nucleotide sequence ID" value="NZ_CM003351.1"/>
</dbReference>
<dbReference type="Proteomes" id="UP000027770">
    <property type="component" value="Plasmid p4Cn27606"/>
</dbReference>
<keyword evidence="2" id="KW-0614">Plasmid</keyword>
<evidence type="ECO:0000313" key="2">
    <source>
        <dbReference type="EMBL" id="KEI11386.1"/>
    </source>
</evidence>
<accession>A0AA40IRH9</accession>
<gene>
    <name evidence="2" type="ORF">Z959_p0086</name>
</gene>